<protein>
    <submittedName>
        <fullName evidence="3">Uncharacterized protein</fullName>
    </submittedName>
</protein>
<reference evidence="3" key="1">
    <citation type="submission" date="2021-11" db="EMBL/GenBank/DDBJ databases">
        <title>Genome sequence.</title>
        <authorList>
            <person name="Sun Q."/>
        </authorList>
    </citation>
    <scope>NUCLEOTIDE SEQUENCE</scope>
    <source>
        <strain evidence="3">JC740</strain>
    </source>
</reference>
<comment type="caution">
    <text evidence="3">The sequence shown here is derived from an EMBL/GenBank/DDBJ whole genome shotgun (WGS) entry which is preliminary data.</text>
</comment>
<feature type="region of interest" description="Disordered" evidence="1">
    <location>
        <begin position="269"/>
        <end position="332"/>
    </location>
</feature>
<evidence type="ECO:0000256" key="2">
    <source>
        <dbReference type="SAM" id="SignalP"/>
    </source>
</evidence>
<keyword evidence="2" id="KW-0732">Signal</keyword>
<organism evidence="3 4">
    <name type="scientific">Rhodopirellula halodulae</name>
    <dbReference type="NCBI Taxonomy" id="2894198"/>
    <lineage>
        <taxon>Bacteria</taxon>
        <taxon>Pseudomonadati</taxon>
        <taxon>Planctomycetota</taxon>
        <taxon>Planctomycetia</taxon>
        <taxon>Pirellulales</taxon>
        <taxon>Pirellulaceae</taxon>
        <taxon>Rhodopirellula</taxon>
    </lineage>
</organism>
<feature type="signal peptide" evidence="2">
    <location>
        <begin position="1"/>
        <end position="21"/>
    </location>
</feature>
<dbReference type="EMBL" id="JAJKFW010000003">
    <property type="protein sequence ID" value="MCC9640711.1"/>
    <property type="molecule type" value="Genomic_DNA"/>
</dbReference>
<evidence type="ECO:0000313" key="3">
    <source>
        <dbReference type="EMBL" id="MCC9640711.1"/>
    </source>
</evidence>
<dbReference type="RefSeq" id="WP_230270310.1">
    <property type="nucleotide sequence ID" value="NZ_JAJKFW010000003.1"/>
</dbReference>
<proteinExistence type="predicted"/>
<sequence length="332" mass="34912">MRRFLIASAFIFGVFAPTADAQRVVARYRSVDGAGFGFYGPAYRSSAYPAPTFVPAPVAVVPVGPPVRPGHYRDPLYRYRGVVPVGPPVPFWPVPPVAAVPPVPPVVVARPAIPAPVLSPGIQINTPGFQLNIPAVEAFPSEPVISSYPPPPGPAFDVASQLAEGVEHLAASLNTIDDGDIWWDYLQIDALRNVNDNQLIRADGSMTPAASATVDAASSAYLGVMANGQLGRIRRLDGFAQTHDALVVVSQSQSIVDEASIVEEAVDPANEVAPSATPNEPTLAPSPDEASEADDRLELEEATTDGLQPASQIAPADEGSIEELPAPPKIKI</sequence>
<evidence type="ECO:0000256" key="1">
    <source>
        <dbReference type="SAM" id="MobiDB-lite"/>
    </source>
</evidence>
<dbReference type="Proteomes" id="UP001430306">
    <property type="component" value="Unassembled WGS sequence"/>
</dbReference>
<keyword evidence="4" id="KW-1185">Reference proteome</keyword>
<accession>A0ABS8NAW2</accession>
<gene>
    <name evidence="3" type="ORF">LOC71_00375</name>
</gene>
<name>A0ABS8NAW2_9BACT</name>
<evidence type="ECO:0000313" key="4">
    <source>
        <dbReference type="Proteomes" id="UP001430306"/>
    </source>
</evidence>
<feature type="compositionally biased region" description="Acidic residues" evidence="1">
    <location>
        <begin position="289"/>
        <end position="303"/>
    </location>
</feature>
<feature type="chain" id="PRO_5047292240" evidence="2">
    <location>
        <begin position="22"/>
        <end position="332"/>
    </location>
</feature>